<gene>
    <name evidence="4" type="ORF">BN1204_047390</name>
    <name evidence="3" type="ORF">NCLIV_047390</name>
</gene>
<dbReference type="eggNOG" id="ENOG502T1WH">
    <property type="taxonomic scope" value="Eukaryota"/>
</dbReference>
<feature type="signal peptide" evidence="2">
    <location>
        <begin position="1"/>
        <end position="20"/>
    </location>
</feature>
<dbReference type="EMBL" id="LN714485">
    <property type="protein sequence ID" value="CEL69013.1"/>
    <property type="molecule type" value="Genomic_DNA"/>
</dbReference>
<accession>F0VM29</accession>
<dbReference type="Proteomes" id="UP000007494">
    <property type="component" value="Chromosome X"/>
</dbReference>
<reference evidence="4" key="4">
    <citation type="journal article" date="2015" name="PLoS ONE">
        <title>Comprehensive Evaluation of Toxoplasma gondii VEG and Neospora caninum LIV Genomes with Tachyzoite Stage Transcriptome and Proteome Defines Novel Transcript Features.</title>
        <authorList>
            <person name="Ramaprasad A."/>
            <person name="Mourier T."/>
            <person name="Naeem R."/>
            <person name="Malas T.B."/>
            <person name="Moussa E."/>
            <person name="Panigrahi A."/>
            <person name="Vermont S.J."/>
            <person name="Otto T.D."/>
            <person name="Wastling J."/>
            <person name="Pain A."/>
        </authorList>
    </citation>
    <scope>NUCLEOTIDE SEQUENCE</scope>
    <source>
        <strain evidence="4">Liverpool</strain>
    </source>
</reference>
<reference evidence="3" key="2">
    <citation type="submission" date="2011-03" db="EMBL/GenBank/DDBJ databases">
        <title>Comparative genomics and transcriptomics of Neospora caninum and Toxoplasma gondii.</title>
        <authorList>
            <person name="Reid A.J."/>
            <person name="Sohal A."/>
            <person name="Harris D."/>
            <person name="Quail M."/>
            <person name="Sanders M."/>
            <person name="Berriman M."/>
            <person name="Wastling J.M."/>
            <person name="Pain A."/>
        </authorList>
    </citation>
    <scope>NUCLEOTIDE SEQUENCE</scope>
    <source>
        <strain evidence="3">Liverpool</strain>
    </source>
</reference>
<feature type="chain" id="PRO_5007655188" evidence="2">
    <location>
        <begin position="21"/>
        <end position="502"/>
    </location>
</feature>
<dbReference type="OMA" id="ARCQAWK"/>
<evidence type="ECO:0000313" key="4">
    <source>
        <dbReference type="EMBL" id="CEL69013.1"/>
    </source>
</evidence>
<feature type="compositionally biased region" description="Acidic residues" evidence="1">
    <location>
        <begin position="73"/>
        <end position="91"/>
    </location>
</feature>
<evidence type="ECO:0000313" key="3">
    <source>
        <dbReference type="EMBL" id="CBZ54307.1"/>
    </source>
</evidence>
<dbReference type="GeneID" id="13442238"/>
<proteinExistence type="predicted"/>
<evidence type="ECO:0000256" key="1">
    <source>
        <dbReference type="SAM" id="MobiDB-lite"/>
    </source>
</evidence>
<keyword evidence="5" id="KW-1185">Reference proteome</keyword>
<evidence type="ECO:0000256" key="2">
    <source>
        <dbReference type="SAM" id="SignalP"/>
    </source>
</evidence>
<name>F0VM29_NEOCL</name>
<evidence type="ECO:0000313" key="5">
    <source>
        <dbReference type="Proteomes" id="UP000007494"/>
    </source>
</evidence>
<protein>
    <submittedName>
        <fullName evidence="3">Uncharacterized protein</fullName>
    </submittedName>
</protein>
<keyword evidence="2" id="KW-0732">Signal</keyword>
<feature type="region of interest" description="Disordered" evidence="1">
    <location>
        <begin position="50"/>
        <end position="125"/>
    </location>
</feature>
<sequence length="502" mass="53419">MAVLLLRVGFFFFLILPASARQTQGSLSVLQAAPQPAPESTAIHRLRDERHGGRLGDGVEFSQLQIGGKGRNEDDDGEEYPGEEGEGEEGESSGRASDDGREALNTRETEHEGGYEEENEGVPSTGAAATMAAPIGQEAFPLQLRGDSPQVGYADGQEVCSALGCARVAAGGAPKSPVTGCAKTMKCGGCDGLLEAEARCQAWKPSTRPDVILASGWYFTKHALTRSGAMELDINWDSNRNLDFKKCMPDLRQVTRSFKELQETGNVAPFLFHRMASVQLSVHQLPPEGMEDTGPKKLSFSIKFVDPQSSSLIGRVGQRQNQPMCSSAEATLPLVTLGKKTAMYGVGWLPIPNDLTIPITTKNFVIRMQCSGVESCNMNRIGVCARITCPATAAVAERQMATVQDAMSKPVGEGPVNQVASVASHASGDGVASRVIQASTGRFGAPMRSQVPLAYPGGSPYAHYRGGFPPGYPFYVRGQAAFHAPSAVLSGLTGSFLALIFF</sequence>
<organism evidence="3 5">
    <name type="scientific">Neospora caninum (strain Liverpool)</name>
    <dbReference type="NCBI Taxonomy" id="572307"/>
    <lineage>
        <taxon>Eukaryota</taxon>
        <taxon>Sar</taxon>
        <taxon>Alveolata</taxon>
        <taxon>Apicomplexa</taxon>
        <taxon>Conoidasida</taxon>
        <taxon>Coccidia</taxon>
        <taxon>Eucoccidiorida</taxon>
        <taxon>Eimeriorina</taxon>
        <taxon>Sarcocystidae</taxon>
        <taxon>Neospora</taxon>
    </lineage>
</organism>
<reference evidence="3" key="1">
    <citation type="submission" date="2011-02" db="EMBL/GenBank/DDBJ databases">
        <authorList>
            <person name="Aslett M."/>
        </authorList>
    </citation>
    <scope>NUCLEOTIDE SEQUENCE</scope>
    <source>
        <strain evidence="3">Liverpool</strain>
    </source>
</reference>
<dbReference type="InParanoid" id="F0VM29"/>
<dbReference type="OrthoDB" id="346982at2759"/>
<reference evidence="5" key="3">
    <citation type="journal article" date="2012" name="PLoS Pathog.">
        <title>Comparative genomics of the apicomplexan parasites Toxoplasma gondii and Neospora caninum: Coccidia differing in host range and transmission strategy.</title>
        <authorList>
            <person name="Reid A.J."/>
            <person name="Vermont S.J."/>
            <person name="Cotton J.A."/>
            <person name="Harris D."/>
            <person name="Hill-Cawthorne G.A."/>
            <person name="Konen-Waisman S."/>
            <person name="Latham S.M."/>
            <person name="Mourier T."/>
            <person name="Norton R."/>
            <person name="Quail M.A."/>
            <person name="Sanders M."/>
            <person name="Shanmugam D."/>
            <person name="Sohal A."/>
            <person name="Wasmuth J.D."/>
            <person name="Brunk B."/>
            <person name="Grigg M.E."/>
            <person name="Howard J.C."/>
            <person name="Parkinson J."/>
            <person name="Roos D.S."/>
            <person name="Trees A.J."/>
            <person name="Berriman M."/>
            <person name="Pain A."/>
            <person name="Wastling J.M."/>
        </authorList>
    </citation>
    <scope>NUCLEOTIDE SEQUENCE [LARGE SCALE GENOMIC DNA]</scope>
    <source>
        <strain evidence="5">Liverpool</strain>
    </source>
</reference>
<feature type="compositionally biased region" description="Basic and acidic residues" evidence="1">
    <location>
        <begin position="96"/>
        <end position="114"/>
    </location>
</feature>
<dbReference type="VEuPathDB" id="ToxoDB:NCLIV_047390"/>
<dbReference type="AlphaFoldDB" id="F0VM29"/>
<dbReference type="RefSeq" id="XP_003884338.1">
    <property type="nucleotide sequence ID" value="XM_003884289.1"/>
</dbReference>
<dbReference type="EMBL" id="FR823391">
    <property type="protein sequence ID" value="CBZ54307.1"/>
    <property type="molecule type" value="Genomic_DNA"/>
</dbReference>